<feature type="region of interest" description="Disordered" evidence="1">
    <location>
        <begin position="1"/>
        <end position="53"/>
    </location>
</feature>
<keyword evidence="3" id="KW-1185">Reference proteome</keyword>
<sequence length="290" mass="33888">MMEHRYEEAEGISSDLQMEAGPKNSEERLLGEESGRWKHVTKRTRQRKRRASEGEIELRNRFAELENEEGAQQVVAEGVRARKKRRAASPTGRGEESMETTPNMSPRRIREGLRRTARVNRNREDLQPVGAGDRPENHTVTRKRQVYVIGDSLLRRIDRLVTRADPENRRVCCLPGAKIWDVHLRLKRILTGVGKNPLIVLHVGTNDTARFSLECIKGDYTRLWKTLKEIEAQVIFSGILPVPREGQQRCDRIMGFNRWLRQWCYKEGFRMYGHWEAFMDRRLFSGMDFT</sequence>
<dbReference type="PANTHER" id="PTHR30383">
    <property type="entry name" value="THIOESTERASE 1/PROTEASE 1/LYSOPHOSPHOLIPASE L1"/>
    <property type="match status" value="1"/>
</dbReference>
<dbReference type="Proteomes" id="UP000291020">
    <property type="component" value="Unassembled WGS sequence"/>
</dbReference>
<protein>
    <recommendedName>
        <fullName evidence="4">SGNH hydrolase-type esterase domain-containing protein</fullName>
    </recommendedName>
</protein>
<reference evidence="2" key="3">
    <citation type="submission" date="2025-09" db="UniProtKB">
        <authorList>
            <consortium name="Ensembl"/>
        </authorList>
    </citation>
    <scope>IDENTIFICATION</scope>
</reference>
<evidence type="ECO:0000313" key="3">
    <source>
        <dbReference type="Proteomes" id="UP000291020"/>
    </source>
</evidence>
<dbReference type="InterPro" id="IPR051532">
    <property type="entry name" value="Ester_Hydrolysis_Enzymes"/>
</dbReference>
<dbReference type="STRING" id="38772.ENSGAGP00000019342"/>
<dbReference type="Gene3D" id="3.40.50.12690">
    <property type="match status" value="1"/>
</dbReference>
<dbReference type="SUPFAM" id="SSF52266">
    <property type="entry name" value="SGNH hydrolase"/>
    <property type="match status" value="1"/>
</dbReference>
<feature type="compositionally biased region" description="Basic and acidic residues" evidence="1">
    <location>
        <begin position="24"/>
        <end position="36"/>
    </location>
</feature>
<dbReference type="CDD" id="cd00229">
    <property type="entry name" value="SGNH_hydrolase"/>
    <property type="match status" value="1"/>
</dbReference>
<dbReference type="AlphaFoldDB" id="A0A452HW29"/>
<reference evidence="2" key="2">
    <citation type="submission" date="2025-08" db="UniProtKB">
        <authorList>
            <consortium name="Ensembl"/>
        </authorList>
    </citation>
    <scope>IDENTIFICATION</scope>
</reference>
<evidence type="ECO:0000256" key="1">
    <source>
        <dbReference type="SAM" id="MobiDB-lite"/>
    </source>
</evidence>
<evidence type="ECO:0008006" key="4">
    <source>
        <dbReference type="Google" id="ProtNLM"/>
    </source>
</evidence>
<feature type="compositionally biased region" description="Basic residues" evidence="1">
    <location>
        <begin position="37"/>
        <end position="50"/>
    </location>
</feature>
<dbReference type="GO" id="GO:0004622">
    <property type="term" value="F:phosphatidylcholine lysophospholipase activity"/>
    <property type="evidence" value="ECO:0007669"/>
    <property type="project" value="TreeGrafter"/>
</dbReference>
<accession>A0A452HW29</accession>
<dbReference type="PANTHER" id="PTHR30383:SF5">
    <property type="entry name" value="SGNH HYDROLASE-TYPE ESTERASE DOMAIN-CONTAINING PROTEIN"/>
    <property type="match status" value="1"/>
</dbReference>
<reference evidence="3" key="1">
    <citation type="journal article" date="2017" name="PLoS ONE">
        <title>The Agassiz's desert tortoise genome provides a resource for the conservation of a threatened species.</title>
        <authorList>
            <person name="Tollis M."/>
            <person name="DeNardo D.F."/>
            <person name="Cornelius J.A."/>
            <person name="Dolby G.A."/>
            <person name="Edwards T."/>
            <person name="Henen B.T."/>
            <person name="Karl A.E."/>
            <person name="Murphy R.W."/>
            <person name="Kusumi K."/>
        </authorList>
    </citation>
    <scope>NUCLEOTIDE SEQUENCE [LARGE SCALE GENOMIC DNA]</scope>
</reference>
<proteinExistence type="predicted"/>
<dbReference type="Gene3D" id="3.40.50.12700">
    <property type="match status" value="1"/>
</dbReference>
<feature type="region of interest" description="Disordered" evidence="1">
    <location>
        <begin position="77"/>
        <end position="107"/>
    </location>
</feature>
<dbReference type="Ensembl" id="ENSGAGT00000022028.1">
    <property type="protein sequence ID" value="ENSGAGP00000019342.1"/>
    <property type="gene ID" value="ENSGAGG00000014273.1"/>
</dbReference>
<organism evidence="2 3">
    <name type="scientific">Gopherus agassizii</name>
    <name type="common">Agassiz's desert tortoise</name>
    <dbReference type="NCBI Taxonomy" id="38772"/>
    <lineage>
        <taxon>Eukaryota</taxon>
        <taxon>Metazoa</taxon>
        <taxon>Chordata</taxon>
        <taxon>Craniata</taxon>
        <taxon>Vertebrata</taxon>
        <taxon>Euteleostomi</taxon>
        <taxon>Archelosauria</taxon>
        <taxon>Testudinata</taxon>
        <taxon>Testudines</taxon>
        <taxon>Cryptodira</taxon>
        <taxon>Durocryptodira</taxon>
        <taxon>Testudinoidea</taxon>
        <taxon>Testudinidae</taxon>
        <taxon>Gopherus</taxon>
    </lineage>
</organism>
<evidence type="ECO:0000313" key="2">
    <source>
        <dbReference type="Ensembl" id="ENSGAGP00000019342.1"/>
    </source>
</evidence>
<name>A0A452HW29_9SAUR</name>